<keyword evidence="4 6" id="KW-0460">Magnesium</keyword>
<dbReference type="CDD" id="cd04900">
    <property type="entry name" value="ACT_UUR-like_1"/>
    <property type="match status" value="1"/>
</dbReference>
<comment type="cofactor">
    <cofactor evidence="6">
        <name>Mg(2+)</name>
        <dbReference type="ChEBI" id="CHEBI:18420"/>
    </cofactor>
</comment>
<dbReference type="CDD" id="cd05401">
    <property type="entry name" value="NT_GlnE_GlnD_like"/>
    <property type="match status" value="1"/>
</dbReference>
<dbReference type="GO" id="GO:0006808">
    <property type="term" value="P:regulation of nitrogen utilization"/>
    <property type="evidence" value="ECO:0007669"/>
    <property type="project" value="UniProtKB-UniRule"/>
</dbReference>
<dbReference type="InterPro" id="IPR045865">
    <property type="entry name" value="ACT-like_dom_sf"/>
</dbReference>
<dbReference type="SUPFAM" id="SSF55021">
    <property type="entry name" value="ACT-like"/>
    <property type="match status" value="2"/>
</dbReference>
<dbReference type="GO" id="GO:0008773">
    <property type="term" value="F:[protein-PII] uridylyltransferase activity"/>
    <property type="evidence" value="ECO:0007669"/>
    <property type="project" value="UniProtKB-UniRule"/>
</dbReference>
<dbReference type="PANTHER" id="PTHR47320:SF1">
    <property type="entry name" value="BIFUNCTIONAL URIDYLYLTRANSFERASE_URIDYLYL-REMOVING ENZYME"/>
    <property type="match status" value="1"/>
</dbReference>
<keyword evidence="9" id="KW-1185">Reference proteome</keyword>
<keyword evidence="3 6" id="KW-0378">Hydrolase</keyword>
<comment type="activity regulation">
    <text evidence="6">Uridylyltransferase (UTase) activity is inhibited by glutamine, while glutamine activates uridylyl-removing (UR) activity.</text>
</comment>
<dbReference type="RefSeq" id="WP_083345100.1">
    <property type="nucleotide sequence ID" value="NZ_LT629690.1"/>
</dbReference>
<comment type="domain">
    <text evidence="6">Has four distinct domains: an N-terminal nucleotidyltransferase (NT) domain responsible for UTase activity, a central HD domain that encodes UR activity, and two C-terminal ACT domains that seem to have a role in glutamine sensing.</text>
</comment>
<gene>
    <name evidence="6" type="primary">glnD</name>
    <name evidence="8" type="ORF">SAMN05444167_2122</name>
</gene>
<dbReference type="AlphaFoldDB" id="A0A1G7KBM8"/>
<dbReference type="GO" id="GO:0008081">
    <property type="term" value="F:phosphoric diester hydrolase activity"/>
    <property type="evidence" value="ECO:0007669"/>
    <property type="project" value="UniProtKB-UniRule"/>
</dbReference>
<accession>A0A1G7KBM8</accession>
<dbReference type="PANTHER" id="PTHR47320">
    <property type="entry name" value="BIFUNCTIONAL URIDYLYLTRANSFERASE/URIDYLYL-REMOVING ENZYME"/>
    <property type="match status" value="1"/>
</dbReference>
<evidence type="ECO:0000256" key="6">
    <source>
        <dbReference type="HAMAP-Rule" id="MF_00277"/>
    </source>
</evidence>
<proteinExistence type="inferred from homology"/>
<dbReference type="InterPro" id="IPR002912">
    <property type="entry name" value="ACT_dom"/>
</dbReference>
<evidence type="ECO:0000256" key="4">
    <source>
        <dbReference type="ARBA" id="ARBA00022842"/>
    </source>
</evidence>
<dbReference type="PROSITE" id="PS51671">
    <property type="entry name" value="ACT"/>
    <property type="match status" value="2"/>
</dbReference>
<comment type="catalytic activity">
    <reaction evidence="6">
        <text>[protein-PII]-L-tyrosine + UTP = [protein-PII]-uridylyl-L-tyrosine + diphosphate</text>
        <dbReference type="Rhea" id="RHEA:13673"/>
        <dbReference type="Rhea" id="RHEA-COMP:12147"/>
        <dbReference type="Rhea" id="RHEA-COMP:12148"/>
        <dbReference type="ChEBI" id="CHEBI:33019"/>
        <dbReference type="ChEBI" id="CHEBI:46398"/>
        <dbReference type="ChEBI" id="CHEBI:46858"/>
        <dbReference type="ChEBI" id="CHEBI:90602"/>
        <dbReference type="EC" id="2.7.7.59"/>
    </reaction>
</comment>
<evidence type="ECO:0000256" key="3">
    <source>
        <dbReference type="ARBA" id="ARBA00022801"/>
    </source>
</evidence>
<dbReference type="Gene3D" id="1.10.3090.10">
    <property type="entry name" value="cca-adding enzyme, domain 2"/>
    <property type="match status" value="1"/>
</dbReference>
<dbReference type="PIRSF" id="PIRSF006288">
    <property type="entry name" value="PII_uridyltransf"/>
    <property type="match status" value="1"/>
</dbReference>
<keyword evidence="5 6" id="KW-0511">Multifunctional enzyme</keyword>
<keyword evidence="2 6" id="KW-0548">Nucleotidyltransferase</keyword>
<organism evidence="8 9">
    <name type="scientific">Terriglobus roseus</name>
    <dbReference type="NCBI Taxonomy" id="392734"/>
    <lineage>
        <taxon>Bacteria</taxon>
        <taxon>Pseudomonadati</taxon>
        <taxon>Acidobacteriota</taxon>
        <taxon>Terriglobia</taxon>
        <taxon>Terriglobales</taxon>
        <taxon>Acidobacteriaceae</taxon>
        <taxon>Terriglobus</taxon>
    </lineage>
</organism>
<dbReference type="InterPro" id="IPR013546">
    <property type="entry name" value="PII_UdlTrfase/GS_AdlTrfase"/>
</dbReference>
<evidence type="ECO:0000313" key="8">
    <source>
        <dbReference type="EMBL" id="SDF34451.1"/>
    </source>
</evidence>
<dbReference type="InterPro" id="IPR043519">
    <property type="entry name" value="NT_sf"/>
</dbReference>
<dbReference type="Proteomes" id="UP000182427">
    <property type="component" value="Chromosome I"/>
</dbReference>
<dbReference type="EC" id="3.1.4.-" evidence="6"/>
<feature type="region of interest" description="Uridylyl-removing" evidence="6">
    <location>
        <begin position="315"/>
        <end position="673"/>
    </location>
</feature>
<dbReference type="SUPFAM" id="SSF81891">
    <property type="entry name" value="Poly A polymerase C-terminal region-like"/>
    <property type="match status" value="1"/>
</dbReference>
<evidence type="ECO:0000256" key="1">
    <source>
        <dbReference type="ARBA" id="ARBA00022679"/>
    </source>
</evidence>
<evidence type="ECO:0000256" key="2">
    <source>
        <dbReference type="ARBA" id="ARBA00022695"/>
    </source>
</evidence>
<name>A0A1G7KBM8_9BACT</name>
<evidence type="ECO:0000259" key="7">
    <source>
        <dbReference type="PROSITE" id="PS51671"/>
    </source>
</evidence>
<dbReference type="Pfam" id="PF08335">
    <property type="entry name" value="GlnD_UR_UTase"/>
    <property type="match status" value="1"/>
</dbReference>
<evidence type="ECO:0000256" key="5">
    <source>
        <dbReference type="ARBA" id="ARBA00023268"/>
    </source>
</evidence>
<sequence>MTSAESARLAYQGRMAALKAAFADRAESGVGLIRSRASAADDLVSALWQLHSHEIGAGIAAFAVGGYGRQELFPASDLDLLFVVADAAKEKASKPIIRQINQQLWDSGIRVSATTRALAECDKYDPENAEFTLSLLDARFIAGDKTLSAKLLDDCIPKMLEREHRNLSQRLLELTQERHARYGNTLFHLEPNIKECPGGLRDANVCGWLAKLTNTAPSSSLEFREAFAFLTSIRCFLHIRSNRDSNALDWKTQDAAAAEGVGVPNGPPRDAAHWMQLYFRHARVIARQLEQQTDAMPRARSILKQTRDFLTRRPVTDNLGMRVERGRIVLDEATPGYDPATDSDVMMRAFQSVAETGTRLSSTAEQRLEEALPLLSAQLDEGTALWHKLRLIFLGEHAGLALRSMHALGILELLIPEFHGIDALVIRDAYHRYTVDEHTFVLIDTLHGLPTPEQSPMAEWKKRFAVILRDLQHQDLLYLASLLHDTGKGRSTGEHATESMRLAQSVVTRLEMDEFESGLVLGLIQNHLDMSSALRRDIFDAETIRTFAEKVQTPEELRMITLFTYADIQAVHPDALTPWKAENLWRLYIATSNFLDRNIDDERFDSRVSSELVRRITQLLPGESREVLQFVEGFPQRYLRTRSPEQIRTHYTMSKRLAEDAVQLDFHWTPAHSDITLVTPDRQLLFARIAGVLAAWGMNIITADAFSNAHGIVVDSFRFTDSFRTLEMNPGERDHLIRDLHDAIADPAVAAKMIANRKRSRRRTPLVEVKTSVEFDTESSTHSTILQVVAQDLPGLLYAISTTLGEARCSIEVAVIDTEGDTAIDVFYLTHEDAPLEGDELPALKQKLLTAIEANAS</sequence>
<dbReference type="OrthoDB" id="9758038at2"/>
<dbReference type="InterPro" id="IPR010043">
    <property type="entry name" value="UTase/UR"/>
</dbReference>
<keyword evidence="1 6" id="KW-0808">Transferase</keyword>
<dbReference type="EC" id="2.7.7.59" evidence="6"/>
<reference evidence="8 9" key="1">
    <citation type="submission" date="2016-10" db="EMBL/GenBank/DDBJ databases">
        <authorList>
            <person name="de Groot N.N."/>
        </authorList>
    </citation>
    <scope>NUCLEOTIDE SEQUENCE [LARGE SCALE GENOMIC DNA]</scope>
    <source>
        <strain evidence="8 9">GAS232</strain>
    </source>
</reference>
<comment type="catalytic activity">
    <reaction evidence="6">
        <text>[protein-PII]-uridylyl-L-tyrosine + H2O = [protein-PII]-L-tyrosine + UMP + H(+)</text>
        <dbReference type="Rhea" id="RHEA:48600"/>
        <dbReference type="Rhea" id="RHEA-COMP:12147"/>
        <dbReference type="Rhea" id="RHEA-COMP:12148"/>
        <dbReference type="ChEBI" id="CHEBI:15377"/>
        <dbReference type="ChEBI" id="CHEBI:15378"/>
        <dbReference type="ChEBI" id="CHEBI:46858"/>
        <dbReference type="ChEBI" id="CHEBI:57865"/>
        <dbReference type="ChEBI" id="CHEBI:90602"/>
    </reaction>
</comment>
<comment type="similarity">
    <text evidence="6">Belongs to the GlnD family.</text>
</comment>
<feature type="domain" description="ACT" evidence="7">
    <location>
        <begin position="674"/>
        <end position="759"/>
    </location>
</feature>
<comment type="function">
    <text evidence="6">Modifies, by uridylylation and deuridylylation, the PII regulatory proteins (GlnB and homologs), in response to the nitrogen status of the cell that GlnD senses through the glutamine level. Under low glutamine levels, catalyzes the conversion of the PII proteins and UTP to PII-UMP and PPi, while under higher glutamine levels, GlnD hydrolyzes PII-UMP to PII and UMP (deuridylylation). Thus, controls uridylylation state and activity of the PII proteins, and plays an important role in the regulation of nitrogen metabolism.</text>
</comment>
<protein>
    <recommendedName>
        <fullName evidence="6">Bifunctional uridylyltransferase/uridylyl-removing enzyme</fullName>
        <shortName evidence="6">UTase/UR</shortName>
    </recommendedName>
    <alternativeName>
        <fullName evidence="6">Bifunctional [protein-PII] modification enzyme</fullName>
    </alternativeName>
    <alternativeName>
        <fullName evidence="6">Bifunctional nitrogen sensor protein</fullName>
    </alternativeName>
    <domain>
        <recommendedName>
            <fullName evidence="6">[Protein-PII] uridylyltransferase</fullName>
            <shortName evidence="6">PII uridylyltransferase</shortName>
            <shortName evidence="6">UTase</shortName>
            <ecNumber evidence="6">2.7.7.59</ecNumber>
        </recommendedName>
    </domain>
    <domain>
        <recommendedName>
            <fullName evidence="6">[Protein-PII]-UMP uridylyl-removing enzyme</fullName>
            <shortName evidence="6">UR</shortName>
            <ecNumber evidence="6">3.1.4.-</ecNumber>
        </recommendedName>
    </domain>
</protein>
<dbReference type="EMBL" id="LT629690">
    <property type="protein sequence ID" value="SDF34451.1"/>
    <property type="molecule type" value="Genomic_DNA"/>
</dbReference>
<evidence type="ECO:0000313" key="9">
    <source>
        <dbReference type="Proteomes" id="UP000182427"/>
    </source>
</evidence>
<feature type="domain" description="ACT" evidence="7">
    <location>
        <begin position="785"/>
        <end position="857"/>
    </location>
</feature>
<dbReference type="SUPFAM" id="SSF81301">
    <property type="entry name" value="Nucleotidyltransferase"/>
    <property type="match status" value="1"/>
</dbReference>
<feature type="region of interest" description="Uridylyltransferase" evidence="6">
    <location>
        <begin position="1"/>
        <end position="314"/>
    </location>
</feature>
<dbReference type="HAMAP" id="MF_00277">
    <property type="entry name" value="PII_uridylyl_transf"/>
    <property type="match status" value="1"/>
</dbReference>